<keyword evidence="5" id="KW-1185">Reference proteome</keyword>
<dbReference type="KEGG" id="hje:HacjB3_01495"/>
<name>D8J5B1_HALJB</name>
<dbReference type="GeneID" id="9418094"/>
<dbReference type="OrthoDB" id="267642at2157"/>
<dbReference type="STRING" id="795797.HacjB3_01495"/>
<proteinExistence type="predicted"/>
<dbReference type="AlphaFoldDB" id="D8J5B1"/>
<dbReference type="EMBL" id="AOHV01000042">
    <property type="protein sequence ID" value="ELY34261.1"/>
    <property type="molecule type" value="Genomic_DNA"/>
</dbReference>
<feature type="transmembrane region" description="Helical" evidence="1">
    <location>
        <begin position="26"/>
        <end position="49"/>
    </location>
</feature>
<dbReference type="HOGENOM" id="CLU_2257445_0_0_2"/>
<evidence type="ECO:0000313" key="2">
    <source>
        <dbReference type="EMBL" id="ADJ13692.1"/>
    </source>
</evidence>
<sequence length="104" mass="11376">MEQLLSALVLMQSELPEDFPVDMETLMMISLVITLVSVVIGIVAGYWVYKDAAKRENNGTVWAIAVGLSFLLFPIGLVVPIAYFVLRSDETPTEPETASAAGDW</sequence>
<dbReference type="eggNOG" id="arCOG10179">
    <property type="taxonomic scope" value="Archaea"/>
</dbReference>
<dbReference type="RefSeq" id="WP_008418662.1">
    <property type="nucleotide sequence ID" value="NC_014297.1"/>
</dbReference>
<gene>
    <name evidence="2" type="ordered locus">HacjB3_01495</name>
    <name evidence="3" type="ORF">C497_17827</name>
</gene>
<keyword evidence="1" id="KW-0472">Membrane</keyword>
<evidence type="ECO:0000313" key="3">
    <source>
        <dbReference type="EMBL" id="ELY34261.1"/>
    </source>
</evidence>
<protein>
    <recommendedName>
        <fullName evidence="6">Cardiolipin synthase N-terminal domain-containing protein</fullName>
    </recommendedName>
</protein>
<evidence type="ECO:0000313" key="4">
    <source>
        <dbReference type="Proteomes" id="UP000000390"/>
    </source>
</evidence>
<reference evidence="3 5" key="2">
    <citation type="journal article" date="2014" name="PLoS Genet.">
        <title>Phylogenetically driven sequencing of extremely halophilic archaea reveals strategies for static and dynamic osmo-response.</title>
        <authorList>
            <person name="Becker E.A."/>
            <person name="Seitzer P.M."/>
            <person name="Tritt A."/>
            <person name="Larsen D."/>
            <person name="Krusor M."/>
            <person name="Yao A.I."/>
            <person name="Wu D."/>
            <person name="Madern D."/>
            <person name="Eisen J.A."/>
            <person name="Darling A.E."/>
            <person name="Facciotti M.T."/>
        </authorList>
    </citation>
    <scope>NUCLEOTIDE SEQUENCE [LARGE SCALE GENOMIC DNA]</scope>
    <source>
        <strain evidence="3">B3</strain>
        <strain evidence="5">DSM 18796 / CECT 7217 / JCM 14584 / KCTC 4019 / B3</strain>
    </source>
</reference>
<evidence type="ECO:0000313" key="5">
    <source>
        <dbReference type="Proteomes" id="UP000011645"/>
    </source>
</evidence>
<dbReference type="PATRIC" id="fig|795797.18.peg.302"/>
<accession>D8J5B1</accession>
<keyword evidence="1" id="KW-0812">Transmembrane</keyword>
<evidence type="ECO:0008006" key="6">
    <source>
        <dbReference type="Google" id="ProtNLM"/>
    </source>
</evidence>
<dbReference type="EMBL" id="CP002062">
    <property type="protein sequence ID" value="ADJ13692.1"/>
    <property type="molecule type" value="Genomic_DNA"/>
</dbReference>
<organism evidence="2 4">
    <name type="scientific">Halalkalicoccus jeotgali (strain DSM 18796 / CECT 7217 / JCM 14584 / KCTC 4019 / B3)</name>
    <dbReference type="NCBI Taxonomy" id="795797"/>
    <lineage>
        <taxon>Archaea</taxon>
        <taxon>Methanobacteriati</taxon>
        <taxon>Methanobacteriota</taxon>
        <taxon>Stenosarchaea group</taxon>
        <taxon>Halobacteria</taxon>
        <taxon>Halobacteriales</taxon>
        <taxon>Halococcaceae</taxon>
        <taxon>Halalkalicoccus</taxon>
    </lineage>
</organism>
<evidence type="ECO:0000256" key="1">
    <source>
        <dbReference type="SAM" id="Phobius"/>
    </source>
</evidence>
<dbReference type="Proteomes" id="UP000000390">
    <property type="component" value="Chromosome"/>
</dbReference>
<dbReference type="Proteomes" id="UP000011645">
    <property type="component" value="Unassembled WGS sequence"/>
</dbReference>
<reference evidence="2 4" key="1">
    <citation type="journal article" date="2010" name="J. Bacteriol.">
        <title>Complete genome sequence of Halalkalicoccus jeotgali B3(T), an extremely halophilic archaeon.</title>
        <authorList>
            <person name="Roh S.W."/>
            <person name="Nam Y.D."/>
            <person name="Nam S.H."/>
            <person name="Choi S.H."/>
            <person name="Park H.S."/>
            <person name="Bae J.W."/>
        </authorList>
    </citation>
    <scope>NUCLEOTIDE SEQUENCE [LARGE SCALE GENOMIC DNA]</scope>
    <source>
        <strain evidence="2">B3</strain>
        <strain evidence="4">DSM 18796 / CECT 7217 / JCM 14584 / KCTC 4019 / B3</strain>
    </source>
</reference>
<keyword evidence="1" id="KW-1133">Transmembrane helix</keyword>
<feature type="transmembrane region" description="Helical" evidence="1">
    <location>
        <begin position="61"/>
        <end position="86"/>
    </location>
</feature>